<dbReference type="Gene3D" id="3.40.50.720">
    <property type="entry name" value="NAD(P)-binding Rossmann-like Domain"/>
    <property type="match status" value="1"/>
</dbReference>
<dbReference type="InterPro" id="IPR015815">
    <property type="entry name" value="HIBADH-related"/>
</dbReference>
<dbReference type="PANTHER" id="PTHR22981:SF7">
    <property type="entry name" value="3-HYDROXYISOBUTYRATE DEHYDROGENASE, MITOCHONDRIAL"/>
    <property type="match status" value="1"/>
</dbReference>
<reference evidence="6 7" key="1">
    <citation type="submission" date="2019-03" db="EMBL/GenBank/DDBJ databases">
        <title>Genomic Encyclopedia of Type Strains, Phase IV (KMG-IV): sequencing the most valuable type-strain genomes for metagenomic binning, comparative biology and taxonomic classification.</title>
        <authorList>
            <person name="Goeker M."/>
        </authorList>
    </citation>
    <scope>NUCLEOTIDE SEQUENCE [LARGE SCALE GENOMIC DNA]</scope>
    <source>
        <strain evidence="6 7">DSM 6770</strain>
    </source>
</reference>
<dbReference type="GO" id="GO:0051287">
    <property type="term" value="F:NAD binding"/>
    <property type="evidence" value="ECO:0007669"/>
    <property type="project" value="InterPro"/>
</dbReference>
<dbReference type="AlphaFoldDB" id="A0A4R7NVF2"/>
<dbReference type="SUPFAM" id="SSF51735">
    <property type="entry name" value="NAD(P)-binding Rossmann-fold domains"/>
    <property type="match status" value="1"/>
</dbReference>
<keyword evidence="2" id="KW-0520">NAD</keyword>
<keyword evidence="1" id="KW-0560">Oxidoreductase</keyword>
<feature type="active site" evidence="3">
    <location>
        <position position="178"/>
    </location>
</feature>
<dbReference type="OrthoDB" id="9786703at2"/>
<dbReference type="GO" id="GO:0016616">
    <property type="term" value="F:oxidoreductase activity, acting on the CH-OH group of donors, NAD or NADP as acceptor"/>
    <property type="evidence" value="ECO:0007669"/>
    <property type="project" value="TreeGrafter"/>
</dbReference>
<feature type="domain" description="6-phosphogluconate dehydrogenase NADP-binding" evidence="4">
    <location>
        <begin position="13"/>
        <end position="169"/>
    </location>
</feature>
<sequence>MNKVGRNTDDMNIVVIGLGQMGGNMAMTLHAAGFTVTGTDVADAARDNLAARGLSVTPLDALPEADVYLLSLPTSAHVREVIETSPGLLQRAPRGSVIVDTSTSDPAVTRALAGKVVEAGLEWLDAPVSGGPAGAASGALGMLLGGESASIARLAPMLEAMSARHTHVGPAGSGHVVKLANNYLCAAHLITTAEAVTLAARAGVDPAACLAGLNSSSGRSAVSEVNFPKWILSDAFDSGFTTGLMRKDLRLARDAANDMGLPLELLERVVARWHDDAAGLPDAADFNRITDTILAQARTDAPFANQEETR</sequence>
<name>A0A4R7NVF2_9GAMM</name>
<dbReference type="RefSeq" id="WP_133694205.1">
    <property type="nucleotide sequence ID" value="NZ_SOBR01000001.1"/>
</dbReference>
<dbReference type="Pfam" id="PF14833">
    <property type="entry name" value="NAD_binding_11"/>
    <property type="match status" value="1"/>
</dbReference>
<comment type="caution">
    <text evidence="6">The sequence shown here is derived from an EMBL/GenBank/DDBJ whole genome shotgun (WGS) entry which is preliminary data.</text>
</comment>
<gene>
    <name evidence="6" type="ORF">C8E00_101558</name>
</gene>
<dbReference type="InterPro" id="IPR006115">
    <property type="entry name" value="6PGDH_NADP-bd"/>
</dbReference>
<dbReference type="GO" id="GO:0050661">
    <property type="term" value="F:NADP binding"/>
    <property type="evidence" value="ECO:0007669"/>
    <property type="project" value="InterPro"/>
</dbReference>
<organism evidence="6 7">
    <name type="scientific">Chromohalobacter marismortui</name>
    <dbReference type="NCBI Taxonomy" id="42055"/>
    <lineage>
        <taxon>Bacteria</taxon>
        <taxon>Pseudomonadati</taxon>
        <taxon>Pseudomonadota</taxon>
        <taxon>Gammaproteobacteria</taxon>
        <taxon>Oceanospirillales</taxon>
        <taxon>Halomonadaceae</taxon>
        <taxon>Chromohalobacter</taxon>
    </lineage>
</organism>
<evidence type="ECO:0000256" key="1">
    <source>
        <dbReference type="ARBA" id="ARBA00023002"/>
    </source>
</evidence>
<dbReference type="Proteomes" id="UP000295380">
    <property type="component" value="Unassembled WGS sequence"/>
</dbReference>
<protein>
    <submittedName>
        <fullName evidence="6">3-hydroxyisobutyrate dehydrogenase</fullName>
    </submittedName>
</protein>
<dbReference type="Gene3D" id="1.10.1040.10">
    <property type="entry name" value="N-(1-d-carboxylethyl)-l-norvaline Dehydrogenase, domain 2"/>
    <property type="match status" value="1"/>
</dbReference>
<dbReference type="PANTHER" id="PTHR22981">
    <property type="entry name" value="3-HYDROXYISOBUTYRATE DEHYDROGENASE-RELATED"/>
    <property type="match status" value="1"/>
</dbReference>
<evidence type="ECO:0000313" key="7">
    <source>
        <dbReference type="Proteomes" id="UP000295380"/>
    </source>
</evidence>
<feature type="domain" description="3-hydroxyisobutyrate dehydrogenase-like NAD-binding" evidence="5">
    <location>
        <begin position="172"/>
        <end position="289"/>
    </location>
</feature>
<dbReference type="PIRSF" id="PIRSF000103">
    <property type="entry name" value="HIBADH"/>
    <property type="match status" value="1"/>
</dbReference>
<dbReference type="SUPFAM" id="SSF48179">
    <property type="entry name" value="6-phosphogluconate dehydrogenase C-terminal domain-like"/>
    <property type="match status" value="1"/>
</dbReference>
<dbReference type="InterPro" id="IPR008927">
    <property type="entry name" value="6-PGluconate_DH-like_C_sf"/>
</dbReference>
<evidence type="ECO:0000256" key="3">
    <source>
        <dbReference type="PIRSR" id="PIRSR000103-1"/>
    </source>
</evidence>
<dbReference type="InterPro" id="IPR013328">
    <property type="entry name" value="6PGD_dom2"/>
</dbReference>
<dbReference type="InterPro" id="IPR036291">
    <property type="entry name" value="NAD(P)-bd_dom_sf"/>
</dbReference>
<dbReference type="EMBL" id="SOBR01000001">
    <property type="protein sequence ID" value="TDU25164.1"/>
    <property type="molecule type" value="Genomic_DNA"/>
</dbReference>
<evidence type="ECO:0000313" key="6">
    <source>
        <dbReference type="EMBL" id="TDU25164.1"/>
    </source>
</evidence>
<dbReference type="InterPro" id="IPR029154">
    <property type="entry name" value="HIBADH-like_NADP-bd"/>
</dbReference>
<dbReference type="Pfam" id="PF03446">
    <property type="entry name" value="NAD_binding_2"/>
    <property type="match status" value="1"/>
</dbReference>
<accession>A0A4R7NVF2</accession>
<evidence type="ECO:0000256" key="2">
    <source>
        <dbReference type="ARBA" id="ARBA00023027"/>
    </source>
</evidence>
<keyword evidence="7" id="KW-1185">Reference proteome</keyword>
<evidence type="ECO:0000259" key="5">
    <source>
        <dbReference type="Pfam" id="PF14833"/>
    </source>
</evidence>
<proteinExistence type="predicted"/>
<evidence type="ECO:0000259" key="4">
    <source>
        <dbReference type="Pfam" id="PF03446"/>
    </source>
</evidence>